<keyword evidence="8" id="KW-1185">Reference proteome</keyword>
<dbReference type="InterPro" id="IPR050188">
    <property type="entry name" value="RluA_PseudoU_synthase"/>
</dbReference>
<dbReference type="GO" id="GO:0003723">
    <property type="term" value="F:RNA binding"/>
    <property type="evidence" value="ECO:0007669"/>
    <property type="project" value="InterPro"/>
</dbReference>
<comment type="function">
    <text evidence="5">Responsible for synthesis of pseudouridine from uracil.</text>
</comment>
<gene>
    <name evidence="7" type="ORF">JIR001_05990</name>
</gene>
<dbReference type="KEGG" id="pabs:JIR001_05990"/>
<dbReference type="InterPro" id="IPR020103">
    <property type="entry name" value="PsdUridine_synth_cat_dom_sf"/>
</dbReference>
<reference evidence="7" key="2">
    <citation type="journal article" date="2021" name="Microbiol. Resour. Announc.">
        <title>Complete Genome Sequence of Polycladomyces abyssicola JIR-001T, Isolated from Hemipelagic Sediment in Deep Seawater.</title>
        <authorList>
            <person name="Tsubouchi T."/>
            <person name="Kaneko Y."/>
        </authorList>
    </citation>
    <scope>NUCLEOTIDE SEQUENCE</scope>
    <source>
        <strain evidence="7">JIR-001</strain>
    </source>
</reference>
<dbReference type="GO" id="GO:0009982">
    <property type="term" value="F:pseudouridine synthase activity"/>
    <property type="evidence" value="ECO:0007669"/>
    <property type="project" value="InterPro"/>
</dbReference>
<dbReference type="GO" id="GO:0000455">
    <property type="term" value="P:enzyme-directed rRNA pseudouridine synthesis"/>
    <property type="evidence" value="ECO:0007669"/>
    <property type="project" value="TreeGrafter"/>
</dbReference>
<proteinExistence type="inferred from homology"/>
<dbReference type="EMBL" id="AP024601">
    <property type="protein sequence ID" value="BCU80816.1"/>
    <property type="molecule type" value="Genomic_DNA"/>
</dbReference>
<dbReference type="CDD" id="cd02869">
    <property type="entry name" value="PseudoU_synth_RluA_like"/>
    <property type="match status" value="1"/>
</dbReference>
<sequence>MVMFMSFKQKNHGKWIAYRVTPEWEGHTVREVLQGPLLLSNRMINRLTRSRGIQLNGKMPWLDRRVKAGDRLRVAVRPFERADLPPEPVPFSVVYEDADLMVVDKPAGINVHPVRPGEGGTLAHGIIHYWLSQGREGRVRPVHRLDRDTSGLILIAKHAYAHQLLDRDLRQHDIRREYLACVAGRVENPEGTIREPIARDPNHPLRRCVSPEGDPAVTHYRVLAQNDRASIIWVRLETGRTHQIRVHFSSLGHPLYGDKLYGGPMEGIGRQALHAWLLSFRHPLTGKHLTLKAMPPEDWLQLTESLHFVREEWTDGLALSGD</sequence>
<accession>A0A8D5UC98</accession>
<dbReference type="InterPro" id="IPR006145">
    <property type="entry name" value="PsdUridine_synth_RsuA/RluA"/>
</dbReference>
<dbReference type="AlphaFoldDB" id="A0A8D5UC98"/>
<evidence type="ECO:0000256" key="1">
    <source>
        <dbReference type="ARBA" id="ARBA00000073"/>
    </source>
</evidence>
<dbReference type="GO" id="GO:0140098">
    <property type="term" value="F:catalytic activity, acting on RNA"/>
    <property type="evidence" value="ECO:0007669"/>
    <property type="project" value="UniProtKB-ARBA"/>
</dbReference>
<keyword evidence="3 5" id="KW-0413">Isomerase</keyword>
<feature type="domain" description="Pseudouridine synthase RsuA/RluA-like" evidence="6">
    <location>
        <begin position="99"/>
        <end position="250"/>
    </location>
</feature>
<name>A0A8D5UC98_9BACL</name>
<dbReference type="PANTHER" id="PTHR21600">
    <property type="entry name" value="MITOCHONDRIAL RNA PSEUDOURIDINE SYNTHASE"/>
    <property type="match status" value="1"/>
</dbReference>
<dbReference type="Proteomes" id="UP000677436">
    <property type="component" value="Chromosome"/>
</dbReference>
<dbReference type="Gene3D" id="3.30.2350.10">
    <property type="entry name" value="Pseudouridine synthase"/>
    <property type="match status" value="1"/>
</dbReference>
<dbReference type="NCBIfam" id="TIGR00005">
    <property type="entry name" value="rluA_subfam"/>
    <property type="match status" value="1"/>
</dbReference>
<evidence type="ECO:0000256" key="5">
    <source>
        <dbReference type="RuleBase" id="RU362028"/>
    </source>
</evidence>
<dbReference type="Pfam" id="PF00849">
    <property type="entry name" value="PseudoU_synth_2"/>
    <property type="match status" value="1"/>
</dbReference>
<evidence type="ECO:0000313" key="7">
    <source>
        <dbReference type="EMBL" id="BCU80816.1"/>
    </source>
</evidence>
<protein>
    <recommendedName>
        <fullName evidence="5">Pseudouridine synthase</fullName>
        <ecNumber evidence="5">5.4.99.-</ecNumber>
    </recommendedName>
</protein>
<comment type="catalytic activity">
    <reaction evidence="1 5">
        <text>a uridine in RNA = a pseudouridine in RNA</text>
        <dbReference type="Rhea" id="RHEA:48348"/>
        <dbReference type="Rhea" id="RHEA-COMP:12068"/>
        <dbReference type="Rhea" id="RHEA-COMP:12069"/>
        <dbReference type="ChEBI" id="CHEBI:65314"/>
        <dbReference type="ChEBI" id="CHEBI:65315"/>
    </reaction>
</comment>
<dbReference type="EC" id="5.4.99.-" evidence="5"/>
<feature type="active site" evidence="4">
    <location>
        <position position="146"/>
    </location>
</feature>
<reference evidence="7" key="1">
    <citation type="journal article" date="2013" name="Int. J. Syst. Evol. Microbiol.">
        <title>Polycladomyces abyssicola gen. nov., sp. nov., a thermophilic filamentous bacterium isolated from hemipelagic sediment.</title>
        <authorList>
            <person name="Tsubouchi T."/>
            <person name="Shimane Y."/>
            <person name="Mori K."/>
            <person name="Usui K."/>
            <person name="Hiraki T."/>
            <person name="Tame A."/>
            <person name="Uematsu K."/>
            <person name="Maruyama T."/>
            <person name="Hatada Y."/>
        </authorList>
    </citation>
    <scope>NUCLEOTIDE SEQUENCE</scope>
    <source>
        <strain evidence="7">JIR-001</strain>
    </source>
</reference>
<evidence type="ECO:0000259" key="6">
    <source>
        <dbReference type="Pfam" id="PF00849"/>
    </source>
</evidence>
<evidence type="ECO:0000256" key="4">
    <source>
        <dbReference type="PIRSR" id="PIRSR606225-1"/>
    </source>
</evidence>
<organism evidence="7 8">
    <name type="scientific">Polycladomyces abyssicola</name>
    <dbReference type="NCBI Taxonomy" id="1125966"/>
    <lineage>
        <taxon>Bacteria</taxon>
        <taxon>Bacillati</taxon>
        <taxon>Bacillota</taxon>
        <taxon>Bacilli</taxon>
        <taxon>Bacillales</taxon>
        <taxon>Thermoactinomycetaceae</taxon>
        <taxon>Polycladomyces</taxon>
    </lineage>
</organism>
<dbReference type="InterPro" id="IPR006224">
    <property type="entry name" value="PsdUridine_synth_RluA-like_CS"/>
</dbReference>
<evidence type="ECO:0000256" key="2">
    <source>
        <dbReference type="ARBA" id="ARBA00010876"/>
    </source>
</evidence>
<dbReference type="InterPro" id="IPR006225">
    <property type="entry name" value="PsdUridine_synth_RluC/D"/>
</dbReference>
<evidence type="ECO:0000313" key="8">
    <source>
        <dbReference type="Proteomes" id="UP000677436"/>
    </source>
</evidence>
<dbReference type="PROSITE" id="PS01129">
    <property type="entry name" value="PSI_RLU"/>
    <property type="match status" value="1"/>
</dbReference>
<comment type="similarity">
    <text evidence="2 5">Belongs to the pseudouridine synthase RluA family.</text>
</comment>
<evidence type="ECO:0000256" key="3">
    <source>
        <dbReference type="ARBA" id="ARBA00023235"/>
    </source>
</evidence>
<dbReference type="PANTHER" id="PTHR21600:SF44">
    <property type="entry name" value="RIBOSOMAL LARGE SUBUNIT PSEUDOURIDINE SYNTHASE D"/>
    <property type="match status" value="1"/>
</dbReference>
<dbReference type="SUPFAM" id="SSF55120">
    <property type="entry name" value="Pseudouridine synthase"/>
    <property type="match status" value="1"/>
</dbReference>